<accession>M6UDF2</accession>
<gene>
    <name evidence="1" type="ORF">LEP1GSC186_0661</name>
</gene>
<reference evidence="1 2" key="1">
    <citation type="submission" date="2013-01" db="EMBL/GenBank/DDBJ databases">
        <authorList>
            <person name="Harkins D.M."/>
            <person name="Durkin A.S."/>
            <person name="Brinkac L.M."/>
            <person name="Haft D.H."/>
            <person name="Selengut J.D."/>
            <person name="Sanka R."/>
            <person name="DePew J."/>
            <person name="Purushe J."/>
            <person name="Matthias M.A."/>
            <person name="Vinetz J.M."/>
            <person name="Sutton G.G."/>
            <person name="Nierman W.C."/>
            <person name="Fouts D.E."/>
        </authorList>
    </citation>
    <scope>NUCLEOTIDE SEQUENCE [LARGE SCALE GENOMIC DNA]</scope>
    <source>
        <strain evidence="1 2">ZUN142</strain>
    </source>
</reference>
<evidence type="ECO:0000313" key="2">
    <source>
        <dbReference type="Proteomes" id="UP000012153"/>
    </source>
</evidence>
<dbReference type="AlphaFoldDB" id="M6UDF2"/>
<comment type="caution">
    <text evidence="1">The sequence shown here is derived from an EMBL/GenBank/DDBJ whole genome shotgun (WGS) entry which is preliminary data.</text>
</comment>
<name>M6UDF2_9LEPT</name>
<proteinExistence type="predicted"/>
<organism evidence="1 2">
    <name type="scientific">Leptospira noguchii serovar Autumnalis str. ZUN142</name>
    <dbReference type="NCBI Taxonomy" id="1085540"/>
    <lineage>
        <taxon>Bacteria</taxon>
        <taxon>Pseudomonadati</taxon>
        <taxon>Spirochaetota</taxon>
        <taxon>Spirochaetia</taxon>
        <taxon>Leptospirales</taxon>
        <taxon>Leptospiraceae</taxon>
        <taxon>Leptospira</taxon>
    </lineage>
</organism>
<protein>
    <submittedName>
        <fullName evidence="1">Uncharacterized protein</fullName>
    </submittedName>
</protein>
<sequence length="37" mass="4338">MFVFAPIPSEFFKLNAALYGSQHNNRFRICYAELTLK</sequence>
<evidence type="ECO:0000313" key="1">
    <source>
        <dbReference type="EMBL" id="EMO40861.1"/>
    </source>
</evidence>
<dbReference type="Proteomes" id="UP000012153">
    <property type="component" value="Unassembled WGS sequence"/>
</dbReference>
<dbReference type="EMBL" id="AHOP02000027">
    <property type="protein sequence ID" value="EMO40861.1"/>
    <property type="molecule type" value="Genomic_DNA"/>
</dbReference>